<reference evidence="3" key="1">
    <citation type="journal article" date="2023" name="Nat. Microbiol.">
        <title>Babesia duncani multi-omics identifies virulence factors and drug targets.</title>
        <authorList>
            <person name="Singh P."/>
            <person name="Lonardi S."/>
            <person name="Liang Q."/>
            <person name="Vydyam P."/>
            <person name="Khabirova E."/>
            <person name="Fang T."/>
            <person name="Gihaz S."/>
            <person name="Thekkiniath J."/>
            <person name="Munshi M."/>
            <person name="Abel S."/>
            <person name="Ciampossin L."/>
            <person name="Batugedara G."/>
            <person name="Gupta M."/>
            <person name="Lu X.M."/>
            <person name="Lenz T."/>
            <person name="Chakravarty S."/>
            <person name="Cornillot E."/>
            <person name="Hu Y."/>
            <person name="Ma W."/>
            <person name="Gonzalez L.M."/>
            <person name="Sanchez S."/>
            <person name="Estrada K."/>
            <person name="Sanchez-Flores A."/>
            <person name="Montero E."/>
            <person name="Harb O.S."/>
            <person name="Le Roch K.G."/>
            <person name="Mamoun C.B."/>
        </authorList>
    </citation>
    <scope>NUCLEOTIDE SEQUENCE</scope>
    <source>
        <strain evidence="3">WA1</strain>
    </source>
</reference>
<accession>A0AAD9PNW5</accession>
<dbReference type="EMBL" id="JALLKP010000001">
    <property type="protein sequence ID" value="KAK2198258.1"/>
    <property type="molecule type" value="Genomic_DNA"/>
</dbReference>
<dbReference type="InterPro" id="IPR000717">
    <property type="entry name" value="PCI_dom"/>
</dbReference>
<name>A0AAD9PNW5_9APIC</name>
<evidence type="ECO:0000256" key="1">
    <source>
        <dbReference type="ARBA" id="ARBA00022942"/>
    </source>
</evidence>
<dbReference type="PANTHER" id="PTHR10539:SF0">
    <property type="entry name" value="26S PROTEASOME NON-ATPASE REGULATORY SUBUNIT 13"/>
    <property type="match status" value="1"/>
</dbReference>
<dbReference type="SMART" id="SM00088">
    <property type="entry name" value="PINT"/>
    <property type="match status" value="1"/>
</dbReference>
<evidence type="ECO:0000313" key="4">
    <source>
        <dbReference type="Proteomes" id="UP001214638"/>
    </source>
</evidence>
<dbReference type="Pfam" id="PF01399">
    <property type="entry name" value="PCI"/>
    <property type="match status" value="1"/>
</dbReference>
<dbReference type="GO" id="GO:0006511">
    <property type="term" value="P:ubiquitin-dependent protein catabolic process"/>
    <property type="evidence" value="ECO:0007669"/>
    <property type="project" value="TreeGrafter"/>
</dbReference>
<sequence>MEGNAESTLMLVASNHPKLTDLVEKIRLYLTSKLYHELTGALTSLLSEGNLSCDVKVQIFETLVHPLKDSLNILKFCTLLKLSSDALEPNVALEQLSKYDNFLEKNLEACLMLQIAKSYHYVINGQLKDCDTMLDDVQEKIEATQNLSLSLHSAFHHACANMHWALKDYSRCYRSWKMFLNYTSINDIPEPDRQSVARNLAISAIISDDFFGFGEVIHEPIVEAYLKGGPDNWLYELLYIFNEGQLELFDEIAEKHRGNFLHAELSNHVDNMRHKIKLVALLNLIFAKPSRQRTISYAEVVSHCKIEIDMVGPFVLKALARGLIKGHIDQIEGIINVSWVQPRILDINKLDVLNKRIQEWANHIDGLCHRLQVQMKDEETLNP</sequence>
<dbReference type="GO" id="GO:0005634">
    <property type="term" value="C:nucleus"/>
    <property type="evidence" value="ECO:0007669"/>
    <property type="project" value="TreeGrafter"/>
</dbReference>
<comment type="caution">
    <text evidence="3">The sequence shown here is derived from an EMBL/GenBank/DDBJ whole genome shotgun (WGS) entry which is preliminary data.</text>
</comment>
<dbReference type="GeneID" id="94335565"/>
<gene>
    <name evidence="3" type="ORF">BdWA1_001267</name>
</gene>
<dbReference type="RefSeq" id="XP_067805100.1">
    <property type="nucleotide sequence ID" value="XM_067946309.1"/>
</dbReference>
<dbReference type="GO" id="GO:0005829">
    <property type="term" value="C:cytosol"/>
    <property type="evidence" value="ECO:0007669"/>
    <property type="project" value="TreeGrafter"/>
</dbReference>
<keyword evidence="1 3" id="KW-0647">Proteasome</keyword>
<dbReference type="AlphaFoldDB" id="A0AAD9PNW5"/>
<organism evidence="3 4">
    <name type="scientific">Babesia duncani</name>
    <dbReference type="NCBI Taxonomy" id="323732"/>
    <lineage>
        <taxon>Eukaryota</taxon>
        <taxon>Sar</taxon>
        <taxon>Alveolata</taxon>
        <taxon>Apicomplexa</taxon>
        <taxon>Aconoidasida</taxon>
        <taxon>Piroplasmida</taxon>
        <taxon>Babesiidae</taxon>
        <taxon>Babesia</taxon>
    </lineage>
</organism>
<dbReference type="InterPro" id="IPR054179">
    <property type="entry name" value="PSD13_N"/>
</dbReference>
<evidence type="ECO:0000313" key="3">
    <source>
        <dbReference type="EMBL" id="KAK2198258.1"/>
    </source>
</evidence>
<dbReference type="InterPro" id="IPR035298">
    <property type="entry name" value="PSMD13"/>
</dbReference>
<dbReference type="KEGG" id="bdw:94335565"/>
<dbReference type="Proteomes" id="UP001214638">
    <property type="component" value="Unassembled WGS sequence"/>
</dbReference>
<evidence type="ECO:0000259" key="2">
    <source>
        <dbReference type="PROSITE" id="PS50250"/>
    </source>
</evidence>
<protein>
    <submittedName>
        <fullName evidence="3">Bifunctional 26S Proteasome non-ATPase regulatory subunit 13/Proteasome component (PCI) domain</fullName>
    </submittedName>
</protein>
<dbReference type="GO" id="GO:0008541">
    <property type="term" value="C:proteasome regulatory particle, lid subcomplex"/>
    <property type="evidence" value="ECO:0007669"/>
    <property type="project" value="TreeGrafter"/>
</dbReference>
<dbReference type="GO" id="GO:0005198">
    <property type="term" value="F:structural molecule activity"/>
    <property type="evidence" value="ECO:0007669"/>
    <property type="project" value="TreeGrafter"/>
</dbReference>
<keyword evidence="4" id="KW-1185">Reference proteome</keyword>
<proteinExistence type="predicted"/>
<dbReference type="PANTHER" id="PTHR10539">
    <property type="entry name" value="26S PROTEASOME NON-ATPASE REGULATORY SUBUNIT 13"/>
    <property type="match status" value="1"/>
</dbReference>
<dbReference type="Pfam" id="PF22037">
    <property type="entry name" value="PSD13_N"/>
    <property type="match status" value="1"/>
</dbReference>
<feature type="domain" description="PCI" evidence="2">
    <location>
        <begin position="168"/>
        <end position="342"/>
    </location>
</feature>
<dbReference type="PROSITE" id="PS50250">
    <property type="entry name" value="PCI"/>
    <property type="match status" value="1"/>
</dbReference>